<protein>
    <submittedName>
        <fullName evidence="1">Uncharacterized protein</fullName>
    </submittedName>
</protein>
<name>A0A6J5Y0L3_PRUAR</name>
<sequence length="64" mass="6923">MCLLNIFSGAGDEAVAQPTRACGKMEYMPNCQEKPICAGKNMARLLEQLVAIAVVICMCLFPCI</sequence>
<dbReference type="Proteomes" id="UP000507245">
    <property type="component" value="Unassembled WGS sequence"/>
</dbReference>
<gene>
    <name evidence="1" type="ORF">ORAREDHAP_LOCUS43611</name>
</gene>
<dbReference type="AlphaFoldDB" id="A0A6J5Y0L3"/>
<proteinExistence type="predicted"/>
<dbReference type="EMBL" id="CAEKKB010000007">
    <property type="protein sequence ID" value="CAB4317028.1"/>
    <property type="molecule type" value="Genomic_DNA"/>
</dbReference>
<accession>A0A6J5Y0L3</accession>
<organism evidence="1 2">
    <name type="scientific">Prunus armeniaca</name>
    <name type="common">Apricot</name>
    <name type="synonym">Armeniaca vulgaris</name>
    <dbReference type="NCBI Taxonomy" id="36596"/>
    <lineage>
        <taxon>Eukaryota</taxon>
        <taxon>Viridiplantae</taxon>
        <taxon>Streptophyta</taxon>
        <taxon>Embryophyta</taxon>
        <taxon>Tracheophyta</taxon>
        <taxon>Spermatophyta</taxon>
        <taxon>Magnoliopsida</taxon>
        <taxon>eudicotyledons</taxon>
        <taxon>Gunneridae</taxon>
        <taxon>Pentapetalae</taxon>
        <taxon>rosids</taxon>
        <taxon>fabids</taxon>
        <taxon>Rosales</taxon>
        <taxon>Rosaceae</taxon>
        <taxon>Amygdaloideae</taxon>
        <taxon>Amygdaleae</taxon>
        <taxon>Prunus</taxon>
    </lineage>
</organism>
<evidence type="ECO:0000313" key="1">
    <source>
        <dbReference type="EMBL" id="CAB4317028.1"/>
    </source>
</evidence>
<keyword evidence="2" id="KW-1185">Reference proteome</keyword>
<evidence type="ECO:0000313" key="2">
    <source>
        <dbReference type="Proteomes" id="UP000507245"/>
    </source>
</evidence>
<reference evidence="2" key="1">
    <citation type="journal article" date="2020" name="Genome Biol.">
        <title>Gamete binning: chromosome-level and haplotype-resolved genome assembly enabled by high-throughput single-cell sequencing of gamete genomes.</title>
        <authorList>
            <person name="Campoy J.A."/>
            <person name="Sun H."/>
            <person name="Goel M."/>
            <person name="Jiao W.-B."/>
            <person name="Folz-Donahue K."/>
            <person name="Wang N."/>
            <person name="Rubio M."/>
            <person name="Liu C."/>
            <person name="Kukat C."/>
            <person name="Ruiz D."/>
            <person name="Huettel B."/>
            <person name="Schneeberger K."/>
        </authorList>
    </citation>
    <scope>NUCLEOTIDE SEQUENCE [LARGE SCALE GENOMIC DNA]</scope>
    <source>
        <strain evidence="2">cv. Rojo Pasion</strain>
    </source>
</reference>